<keyword evidence="5 7" id="KW-0238">DNA-binding</keyword>
<evidence type="ECO:0000256" key="3">
    <source>
        <dbReference type="ARBA" id="ARBA00022695"/>
    </source>
</evidence>
<dbReference type="Pfam" id="PF03104">
    <property type="entry name" value="DNA_pol_B_exo1"/>
    <property type="match status" value="1"/>
</dbReference>
<evidence type="ECO:0000256" key="7">
    <source>
        <dbReference type="RuleBase" id="RU000442"/>
    </source>
</evidence>
<keyword evidence="2 7" id="KW-0808">Transferase</keyword>
<protein>
    <recommendedName>
        <fullName evidence="7">DNA polymerase</fullName>
        <ecNumber evidence="7">2.7.7.7</ecNumber>
    </recommendedName>
</protein>
<keyword evidence="3 7" id="KW-0548">Nucleotidyltransferase</keyword>
<dbReference type="GO" id="GO:0008296">
    <property type="term" value="F:3'-5'-DNA exonuclease activity"/>
    <property type="evidence" value="ECO:0007669"/>
    <property type="project" value="TreeGrafter"/>
</dbReference>
<dbReference type="GO" id="GO:0000166">
    <property type="term" value="F:nucleotide binding"/>
    <property type="evidence" value="ECO:0007669"/>
    <property type="project" value="InterPro"/>
</dbReference>
<dbReference type="Gene3D" id="3.90.1600.10">
    <property type="entry name" value="Palm domain of DNA polymerase"/>
    <property type="match status" value="2"/>
</dbReference>
<keyword evidence="7" id="KW-0235">DNA replication</keyword>
<dbReference type="EC" id="2.7.7.7" evidence="7"/>
<dbReference type="InterPro" id="IPR043502">
    <property type="entry name" value="DNA/RNA_pol_sf"/>
</dbReference>
<dbReference type="Gene3D" id="1.10.132.60">
    <property type="entry name" value="DNA polymerase family B, C-terminal domain"/>
    <property type="match status" value="1"/>
</dbReference>
<accession>A0A5B8Y690</accession>
<evidence type="ECO:0000256" key="1">
    <source>
        <dbReference type="ARBA" id="ARBA00005755"/>
    </source>
</evidence>
<dbReference type="SMART" id="SM00486">
    <property type="entry name" value="POLBc"/>
    <property type="match status" value="1"/>
</dbReference>
<dbReference type="GO" id="GO:0003677">
    <property type="term" value="F:DNA binding"/>
    <property type="evidence" value="ECO:0007669"/>
    <property type="project" value="UniProtKB-KW"/>
</dbReference>
<dbReference type="CDD" id="cd05537">
    <property type="entry name" value="POLBc_Pol_II"/>
    <property type="match status" value="1"/>
</dbReference>
<evidence type="ECO:0000313" key="11">
    <source>
        <dbReference type="EMBL" id="QDG52223.1"/>
    </source>
</evidence>
<dbReference type="PROSITE" id="PS00116">
    <property type="entry name" value="DNA_POLYMERASE_B"/>
    <property type="match status" value="1"/>
</dbReference>
<evidence type="ECO:0000256" key="4">
    <source>
        <dbReference type="ARBA" id="ARBA00022932"/>
    </source>
</evidence>
<evidence type="ECO:0000256" key="8">
    <source>
        <dbReference type="SAM" id="MobiDB-lite"/>
    </source>
</evidence>
<dbReference type="FunFam" id="3.90.1600.10:FF:000030">
    <property type="entry name" value="DNA polymerase II"/>
    <property type="match status" value="1"/>
</dbReference>
<evidence type="ECO:0000259" key="10">
    <source>
        <dbReference type="Pfam" id="PF03104"/>
    </source>
</evidence>
<keyword evidence="4 7" id="KW-0239">DNA-directed DNA polymerase</keyword>
<dbReference type="Pfam" id="PF00136">
    <property type="entry name" value="DNA_pol_B"/>
    <property type="match status" value="1"/>
</dbReference>
<keyword evidence="12" id="KW-1185">Reference proteome</keyword>
<dbReference type="InterPro" id="IPR050240">
    <property type="entry name" value="DNA_pol_type-B"/>
</dbReference>
<feature type="region of interest" description="Disordered" evidence="8">
    <location>
        <begin position="128"/>
        <end position="149"/>
    </location>
</feature>
<dbReference type="InterPro" id="IPR042087">
    <property type="entry name" value="DNA_pol_B_thumb"/>
</dbReference>
<dbReference type="InterPro" id="IPR006134">
    <property type="entry name" value="DNA-dir_DNA_pol_B_multi_dom"/>
</dbReference>
<dbReference type="InterPro" id="IPR006172">
    <property type="entry name" value="DNA-dir_DNA_pol_B"/>
</dbReference>
<dbReference type="GO" id="GO:0009432">
    <property type="term" value="P:SOS response"/>
    <property type="evidence" value="ECO:0007669"/>
    <property type="project" value="TreeGrafter"/>
</dbReference>
<feature type="domain" description="DNA-directed DNA polymerase family B exonuclease" evidence="10">
    <location>
        <begin position="406"/>
        <end position="557"/>
    </location>
</feature>
<evidence type="ECO:0000256" key="5">
    <source>
        <dbReference type="ARBA" id="ARBA00023125"/>
    </source>
</evidence>
<dbReference type="Gene3D" id="3.30.420.10">
    <property type="entry name" value="Ribonuclease H-like superfamily/Ribonuclease H"/>
    <property type="match status" value="1"/>
</dbReference>
<dbReference type="Proteomes" id="UP000315995">
    <property type="component" value="Chromosome"/>
</dbReference>
<dbReference type="PANTHER" id="PTHR10322">
    <property type="entry name" value="DNA POLYMERASE CATALYTIC SUBUNIT"/>
    <property type="match status" value="1"/>
</dbReference>
<dbReference type="SUPFAM" id="SSF53098">
    <property type="entry name" value="Ribonuclease H-like"/>
    <property type="match status" value="1"/>
</dbReference>
<sequence>MITCIVGDRPLRVVHARIAELAGRHPKRPDELQRRDVEQRRLLGGVRDSVRAGVGLGVALLAHVLRAGVLRPCIRAGVGLLDRLHRLLVLRLTSRHERPRQEGRDHQTNDLLFHVGPHHHISIITVESGDHRPRSPKRQPRYLGCRTRPPSAPTQLPWLPFWLARTPAKARGLPFWLARTPAKARGLPFWLARTPAKARGLPFWLARTPTRATLVGVLARKNTHPDALVAVLARKIANPTVWVGVLARKYANTAVLAVNFSTFFTSTYPFRYYRRVKGTLLTKRWYESRGRLYLEYWVRLDEGAGRIVVDREPAVFFVARDVPTQAGTRRAVDLESMDHKPVDAVYFTSQRALMDERDRLLREQHYLAMEADVWPSDRFLMERFITGTMHIDGEPRRRNGVLEWRNPKLTPADAPHELRLLSFDIETEGLHGRVLSIAGVCGDESRVFVDRPDVDSPHFISCDGEAAVIRAFQSWLQEVDPDVLTGWNVIGFDLRVLLERAKKNRMRLRLGRGRGRTSVRKTNRRGGMIADVEGRVVLDGRPTLQASGYYAERYSLEYTSQHLLGEGKTLRKVEDKAAEILRLYHDEPDQLAIYNLKDCVLVQRIFAKQDLLGFVLERQQLTGLEMDRLGGSVAAFDHLYLPRLHRRGYVAPTIDNDADGADSPGGYVMDSTPGLFRNVLVLDFKSLYPSIIRTFKVDPYGLIEGLRQIDSNMVSDTVQDGVNMVSDTMIAGFREAYFHPDDHILPGLIEELWAARDEAKKRGDTARSTAIKILMNSFYGVLGTTGCRFFDPRLASSITMRGHQIIQETRDLIEELGYEVVYGDTDSVFVRVGDEHAPDEARAIGHQLAARVNRHWRDWCSREHGVESHLEMEFETHYVRFFLPTKRNSTEGSKKRYAGWVLRAGGEAEVVVKGMEAARTDWTRLARDFQLELFRRVFADELDGIRAWVKEVVLSVREGRRDDELVYTKKLRRHPDEYTNTPPHVAAAKILGGNPRRISYVITHAGPQPHDMVDSPIDYEHYVDKQLQPAAEAILAEVGVDFERLADRQVWLF</sequence>
<dbReference type="SUPFAM" id="SSF56672">
    <property type="entry name" value="DNA/RNA polymerases"/>
    <property type="match status" value="1"/>
</dbReference>
<dbReference type="InterPro" id="IPR012337">
    <property type="entry name" value="RNaseH-like_sf"/>
</dbReference>
<dbReference type="InterPro" id="IPR006133">
    <property type="entry name" value="DNA-dir_DNA_pol_B_exonuc"/>
</dbReference>
<dbReference type="Gene3D" id="2.40.50.590">
    <property type="match status" value="1"/>
</dbReference>
<name>A0A4Y6PVF4_PERCE</name>
<organism evidence="11 12">
    <name type="scientific">Persicimonas caeni</name>
    <dbReference type="NCBI Taxonomy" id="2292766"/>
    <lineage>
        <taxon>Bacteria</taxon>
        <taxon>Deltaproteobacteria</taxon>
        <taxon>Bradymonadales</taxon>
        <taxon>Bradymonadaceae</taxon>
        <taxon>Persicimonas</taxon>
    </lineage>
</organism>
<dbReference type="InterPro" id="IPR017964">
    <property type="entry name" value="DNA-dir_DNA_pol_B_CS"/>
</dbReference>
<evidence type="ECO:0000313" key="12">
    <source>
        <dbReference type="Proteomes" id="UP000315995"/>
    </source>
</evidence>
<reference evidence="11 12" key="1">
    <citation type="submission" date="2019-06" db="EMBL/GenBank/DDBJ databases">
        <title>Persicimonas caeni gen. nov., sp. nov., a predatory bacterium isolated from solar saltern.</title>
        <authorList>
            <person name="Wang S."/>
        </authorList>
    </citation>
    <scope>NUCLEOTIDE SEQUENCE [LARGE SCALE GENOMIC DNA]</scope>
    <source>
        <strain evidence="11 12">YN101</strain>
    </source>
</reference>
<dbReference type="GO" id="GO:0003887">
    <property type="term" value="F:DNA-directed DNA polymerase activity"/>
    <property type="evidence" value="ECO:0007669"/>
    <property type="project" value="UniProtKB-KW"/>
</dbReference>
<evidence type="ECO:0000259" key="9">
    <source>
        <dbReference type="Pfam" id="PF00136"/>
    </source>
</evidence>
<dbReference type="AlphaFoldDB" id="A0A4Y6PVF4"/>
<evidence type="ECO:0000256" key="2">
    <source>
        <dbReference type="ARBA" id="ARBA00022679"/>
    </source>
</evidence>
<proteinExistence type="inferred from homology"/>
<feature type="domain" description="DNA-directed DNA polymerase family B multifunctional" evidence="9">
    <location>
        <begin position="641"/>
        <end position="1006"/>
    </location>
</feature>
<dbReference type="PANTHER" id="PTHR10322:SF23">
    <property type="entry name" value="DNA POLYMERASE DELTA CATALYTIC SUBUNIT"/>
    <property type="match status" value="1"/>
</dbReference>
<dbReference type="InterPro" id="IPR023211">
    <property type="entry name" value="DNA_pol_palm_dom_sf"/>
</dbReference>
<dbReference type="EMBL" id="CP041186">
    <property type="protein sequence ID" value="QDG52223.1"/>
    <property type="molecule type" value="Genomic_DNA"/>
</dbReference>
<dbReference type="InterPro" id="IPR036397">
    <property type="entry name" value="RNaseH_sf"/>
</dbReference>
<dbReference type="OrthoDB" id="52005at2"/>
<accession>A0A4Y6PVF4</accession>
<comment type="catalytic activity">
    <reaction evidence="6 7">
        <text>DNA(n) + a 2'-deoxyribonucleoside 5'-triphosphate = DNA(n+1) + diphosphate</text>
        <dbReference type="Rhea" id="RHEA:22508"/>
        <dbReference type="Rhea" id="RHEA-COMP:17339"/>
        <dbReference type="Rhea" id="RHEA-COMP:17340"/>
        <dbReference type="ChEBI" id="CHEBI:33019"/>
        <dbReference type="ChEBI" id="CHEBI:61560"/>
        <dbReference type="ChEBI" id="CHEBI:173112"/>
        <dbReference type="EC" id="2.7.7.7"/>
    </reaction>
</comment>
<dbReference type="GO" id="GO:0045004">
    <property type="term" value="P:DNA replication proofreading"/>
    <property type="evidence" value="ECO:0007669"/>
    <property type="project" value="TreeGrafter"/>
</dbReference>
<evidence type="ECO:0000256" key="6">
    <source>
        <dbReference type="ARBA" id="ARBA00049244"/>
    </source>
</evidence>
<dbReference type="NCBIfam" id="NF004421">
    <property type="entry name" value="PRK05762.1-2"/>
    <property type="match status" value="1"/>
</dbReference>
<gene>
    <name evidence="11" type="ORF">FIV42_16195</name>
</gene>
<comment type="similarity">
    <text evidence="1 7">Belongs to the DNA polymerase type-B family.</text>
</comment>
<dbReference type="PRINTS" id="PR00106">
    <property type="entry name" value="DNAPOLB"/>
</dbReference>